<gene>
    <name evidence="1" type="ORF">Rhal01_03496</name>
</gene>
<evidence type="ECO:0000313" key="1">
    <source>
        <dbReference type="EMBL" id="GAA5497303.1"/>
    </source>
</evidence>
<sequence length="97" mass="10980">MSKTISASLLSIAVLITACEKEAPEQPETEVTESAESSTCRQRFTKAHELMKQEKDTASLQQARELLRSLQQEYPDWNPSLVQNRLDKCEKLLGVED</sequence>
<keyword evidence="2" id="KW-1185">Reference proteome</keyword>
<dbReference type="RefSeq" id="WP_346189831.1">
    <property type="nucleotide sequence ID" value="NZ_BAABRL010000013.1"/>
</dbReference>
<organism evidence="1 2">
    <name type="scientific">Rubritalea halochordaticola</name>
    <dbReference type="NCBI Taxonomy" id="714537"/>
    <lineage>
        <taxon>Bacteria</taxon>
        <taxon>Pseudomonadati</taxon>
        <taxon>Verrucomicrobiota</taxon>
        <taxon>Verrucomicrobiia</taxon>
        <taxon>Verrucomicrobiales</taxon>
        <taxon>Rubritaleaceae</taxon>
        <taxon>Rubritalea</taxon>
    </lineage>
</organism>
<evidence type="ECO:0000313" key="2">
    <source>
        <dbReference type="Proteomes" id="UP001424741"/>
    </source>
</evidence>
<protein>
    <recommendedName>
        <fullName evidence="3">Lipoprotein</fullName>
    </recommendedName>
</protein>
<evidence type="ECO:0008006" key="3">
    <source>
        <dbReference type="Google" id="ProtNLM"/>
    </source>
</evidence>
<dbReference type="PROSITE" id="PS51257">
    <property type="entry name" value="PROKAR_LIPOPROTEIN"/>
    <property type="match status" value="1"/>
</dbReference>
<name>A0ABP9V3S3_9BACT</name>
<reference evidence="1 2" key="1">
    <citation type="submission" date="2024-02" db="EMBL/GenBank/DDBJ databases">
        <title>Rubritalea halochordaticola NBRC 107102.</title>
        <authorList>
            <person name="Ichikawa N."/>
            <person name="Katano-Makiyama Y."/>
            <person name="Hidaka K."/>
        </authorList>
    </citation>
    <scope>NUCLEOTIDE SEQUENCE [LARGE SCALE GENOMIC DNA]</scope>
    <source>
        <strain evidence="1 2">NBRC 107102</strain>
    </source>
</reference>
<proteinExistence type="predicted"/>
<dbReference type="EMBL" id="BAABRL010000013">
    <property type="protein sequence ID" value="GAA5497303.1"/>
    <property type="molecule type" value="Genomic_DNA"/>
</dbReference>
<dbReference type="Proteomes" id="UP001424741">
    <property type="component" value="Unassembled WGS sequence"/>
</dbReference>
<comment type="caution">
    <text evidence="1">The sequence shown here is derived from an EMBL/GenBank/DDBJ whole genome shotgun (WGS) entry which is preliminary data.</text>
</comment>
<accession>A0ABP9V3S3</accession>